<evidence type="ECO:0000256" key="4">
    <source>
        <dbReference type="ARBA" id="ARBA00023157"/>
    </source>
</evidence>
<feature type="compositionally biased region" description="Polar residues" evidence="6">
    <location>
        <begin position="727"/>
        <end position="744"/>
    </location>
</feature>
<feature type="region of interest" description="Disordered" evidence="6">
    <location>
        <begin position="395"/>
        <end position="442"/>
    </location>
</feature>
<evidence type="ECO:0000256" key="6">
    <source>
        <dbReference type="SAM" id="MobiDB-lite"/>
    </source>
</evidence>
<evidence type="ECO:0000256" key="7">
    <source>
        <dbReference type="SAM" id="SignalP"/>
    </source>
</evidence>
<feature type="domain" description="Peptidase S1" evidence="8">
    <location>
        <begin position="840"/>
        <end position="1082"/>
    </location>
</feature>
<dbReference type="FunCoup" id="A0A2J7RRK4">
    <property type="interactions" value="13"/>
</dbReference>
<dbReference type="FunFam" id="2.40.10.10:FF:000006">
    <property type="entry name" value="Serine proteinase stubble"/>
    <property type="match status" value="1"/>
</dbReference>
<keyword evidence="3 5" id="KW-0720">Serine protease</keyword>
<dbReference type="OrthoDB" id="414661at2759"/>
<dbReference type="SUPFAM" id="SSF50494">
    <property type="entry name" value="Trypsin-like serine proteases"/>
    <property type="match status" value="1"/>
</dbReference>
<keyword evidence="2 5" id="KW-0378">Hydrolase</keyword>
<dbReference type="InterPro" id="IPR018114">
    <property type="entry name" value="TRYPSIN_HIS"/>
</dbReference>
<protein>
    <recommendedName>
        <fullName evidence="8">Peptidase S1 domain-containing protein</fullName>
    </recommendedName>
</protein>
<dbReference type="InterPro" id="IPR001254">
    <property type="entry name" value="Trypsin_dom"/>
</dbReference>
<dbReference type="STRING" id="105785.A0A2J7RRK4"/>
<keyword evidence="1 5" id="KW-0645">Protease</keyword>
<evidence type="ECO:0000259" key="8">
    <source>
        <dbReference type="PROSITE" id="PS50240"/>
    </source>
</evidence>
<dbReference type="GO" id="GO:0006508">
    <property type="term" value="P:proteolysis"/>
    <property type="evidence" value="ECO:0007669"/>
    <property type="project" value="UniProtKB-KW"/>
</dbReference>
<dbReference type="PROSITE" id="PS00134">
    <property type="entry name" value="TRYPSIN_HIS"/>
    <property type="match status" value="1"/>
</dbReference>
<dbReference type="PRINTS" id="PR00722">
    <property type="entry name" value="CHYMOTRYPSIN"/>
</dbReference>
<organism evidence="9 10">
    <name type="scientific">Cryptotermes secundus</name>
    <dbReference type="NCBI Taxonomy" id="105785"/>
    <lineage>
        <taxon>Eukaryota</taxon>
        <taxon>Metazoa</taxon>
        <taxon>Ecdysozoa</taxon>
        <taxon>Arthropoda</taxon>
        <taxon>Hexapoda</taxon>
        <taxon>Insecta</taxon>
        <taxon>Pterygota</taxon>
        <taxon>Neoptera</taxon>
        <taxon>Polyneoptera</taxon>
        <taxon>Dictyoptera</taxon>
        <taxon>Blattodea</taxon>
        <taxon>Blattoidea</taxon>
        <taxon>Termitoidae</taxon>
        <taxon>Kalotermitidae</taxon>
        <taxon>Cryptotermitinae</taxon>
        <taxon>Cryptotermes</taxon>
    </lineage>
</organism>
<feature type="compositionally biased region" description="Low complexity" evidence="6">
    <location>
        <begin position="622"/>
        <end position="637"/>
    </location>
</feature>
<accession>A0A2J7RRK4</accession>
<dbReference type="Gene3D" id="2.40.10.10">
    <property type="entry name" value="Trypsin-like serine proteases"/>
    <property type="match status" value="1"/>
</dbReference>
<dbReference type="EMBL" id="NEVH01000602">
    <property type="protein sequence ID" value="PNF43463.1"/>
    <property type="molecule type" value="Genomic_DNA"/>
</dbReference>
<feature type="compositionally biased region" description="Low complexity" evidence="6">
    <location>
        <begin position="645"/>
        <end position="693"/>
    </location>
</feature>
<dbReference type="PANTHER" id="PTHR24253:SF145">
    <property type="entry name" value="SERINE PROTEASE FILZIG"/>
    <property type="match status" value="1"/>
</dbReference>
<sequence>MARSGAALLLLLLLLYCCGAIEVYQDTTDSRKLFGGYRIVPKPCRPESDTLSAELGICMFNYECSAREGEVVGSCMDGFLFGACCRLPPGHTFQLPDSDLLSDNTATFPPDNPNSIVATSKRPSYMESSSISELLNNPQLHVSAHPDADTVLITGPDRPMAVATQQSSETTLRPELSTFSYVQSNSVDEEPSTPKYHLEEKSTMSVTPTYYSTASKWASSFRPRPTPSHEYNEGLVLVPTITKRPDSGPNPESINHIISMLNDTSGGLVDPGPEPEPEIVSLDSSSPAGLSTWVAVNGKPSPSTSWKPDTIYSKTPSSYTTLRPGFSSSSTSSHHVVGPSYDVITTQQGTSRPAPTVIVLGPLSTDITTTTSSSKRPTIITTSNKISTTAPTLVTKRPSTAKPSTGFFITKRPSSTTSTIITKRPSSTQSTNRPTTQHSDRPTAQFTFRPTLSVAHFTNQPSTVPTYFTHQLGSGTSSFTIRPTAGSTQVTSRPGIDTVYVTNYPGLTNRPTSGTTLVSNRPWVTTPIDYPETTLGLDQLANFPPVRNPSFNMTQHERPPVVLPPNPEDLFNVDDIPTPLFVEDDKLDNKLQTFVDKIVLSLDGNFQDLEEVLYSGKNVTTTRVTTTRRPSTSKRPVQATPTRKPTVSVSTPTRRPSTSQATQTQTLRPQPTRPSQTTRPRPSSNTRPSSVRPLQTTRPSIRPTQTSRPTLHSTRPSQTPRPRPTSIKPTQSSKPSSQRPSTLKPSSQRPSRPSTTYRPASTVKVTTKRSTTTSSTTQLLQQEDETVPSKTTTTEESTTLLDYTLTTAVDNDDELTTTPSPVDYKHECGVRPLMQKSGRIVGGKGATFGEWPWQVLVRESTWLGLFTKNKCGGVLITSRYVITAAHCQPGFLANLVAVFGEFDISGELESRRSVTKNIRRVIVHRQYDAATFANDLALLELESPVAFDEHIVPICMPRDKEDFTGRMATVTGWGRLKYGGGVPNLLQEVQVPVIENSVCQEMFHTAGHSKVILNSFLCAGYANGQKDSCEGDSGGPLMLQREDGHWVLVGTVSHGIKCAAPYLPGVYMRTTFYKPWLHAITGVK</sequence>
<dbReference type="Proteomes" id="UP000235965">
    <property type="component" value="Unassembled WGS sequence"/>
</dbReference>
<feature type="compositionally biased region" description="Polar residues" evidence="6">
    <location>
        <begin position="694"/>
        <end position="712"/>
    </location>
</feature>
<dbReference type="PANTHER" id="PTHR24253">
    <property type="entry name" value="TRANSMEMBRANE PROTEASE SERINE"/>
    <property type="match status" value="1"/>
</dbReference>
<keyword evidence="10" id="KW-1185">Reference proteome</keyword>
<dbReference type="InterPro" id="IPR033116">
    <property type="entry name" value="TRYPSIN_SER"/>
</dbReference>
<dbReference type="PROSITE" id="PS00135">
    <property type="entry name" value="TRYPSIN_SER"/>
    <property type="match status" value="1"/>
</dbReference>
<dbReference type="CDD" id="cd00190">
    <property type="entry name" value="Tryp_SPc"/>
    <property type="match status" value="1"/>
</dbReference>
<feature type="compositionally biased region" description="Low complexity" evidence="6">
    <location>
        <begin position="745"/>
        <end position="777"/>
    </location>
</feature>
<dbReference type="Pfam" id="PF00089">
    <property type="entry name" value="Trypsin"/>
    <property type="match status" value="1"/>
</dbReference>
<feature type="compositionally biased region" description="Polar residues" evidence="6">
    <location>
        <begin position="412"/>
        <end position="442"/>
    </location>
</feature>
<dbReference type="InterPro" id="IPR001314">
    <property type="entry name" value="Peptidase_S1A"/>
</dbReference>
<keyword evidence="4" id="KW-1015">Disulfide bond</keyword>
<proteinExistence type="predicted"/>
<dbReference type="PROSITE" id="PS50240">
    <property type="entry name" value="TRYPSIN_DOM"/>
    <property type="match status" value="1"/>
</dbReference>
<evidence type="ECO:0000256" key="3">
    <source>
        <dbReference type="ARBA" id="ARBA00022825"/>
    </source>
</evidence>
<feature type="region of interest" description="Disordered" evidence="6">
    <location>
        <begin position="622"/>
        <end position="796"/>
    </location>
</feature>
<dbReference type="InterPro" id="IPR043504">
    <property type="entry name" value="Peptidase_S1_PA_chymotrypsin"/>
</dbReference>
<evidence type="ECO:0000256" key="5">
    <source>
        <dbReference type="RuleBase" id="RU363034"/>
    </source>
</evidence>
<gene>
    <name evidence="9" type="ORF">B7P43_G10805</name>
</gene>
<name>A0A2J7RRK4_9NEOP</name>
<dbReference type="GO" id="GO:0004252">
    <property type="term" value="F:serine-type endopeptidase activity"/>
    <property type="evidence" value="ECO:0007669"/>
    <property type="project" value="InterPro"/>
</dbReference>
<feature type="chain" id="PRO_5014420543" description="Peptidase S1 domain-containing protein" evidence="7">
    <location>
        <begin position="21"/>
        <end position="1084"/>
    </location>
</feature>
<feature type="signal peptide" evidence="7">
    <location>
        <begin position="1"/>
        <end position="20"/>
    </location>
</feature>
<dbReference type="AlphaFoldDB" id="A0A2J7RRK4"/>
<feature type="compositionally biased region" description="Low complexity" evidence="6">
    <location>
        <begin position="713"/>
        <end position="726"/>
    </location>
</feature>
<evidence type="ECO:0000256" key="1">
    <source>
        <dbReference type="ARBA" id="ARBA00022670"/>
    </source>
</evidence>
<dbReference type="InterPro" id="IPR009003">
    <property type="entry name" value="Peptidase_S1_PA"/>
</dbReference>
<comment type="caution">
    <text evidence="9">The sequence shown here is derived from an EMBL/GenBank/DDBJ whole genome shotgun (WGS) entry which is preliminary data.</text>
</comment>
<dbReference type="SMART" id="SM00020">
    <property type="entry name" value="Tryp_SPc"/>
    <property type="match status" value="1"/>
</dbReference>
<reference evidence="9 10" key="1">
    <citation type="submission" date="2017-12" db="EMBL/GenBank/DDBJ databases">
        <title>Hemimetabolous genomes reveal molecular basis of termite eusociality.</title>
        <authorList>
            <person name="Harrison M.C."/>
            <person name="Jongepier E."/>
            <person name="Robertson H.M."/>
            <person name="Arning N."/>
            <person name="Bitard-Feildel T."/>
            <person name="Chao H."/>
            <person name="Childers C.P."/>
            <person name="Dinh H."/>
            <person name="Doddapaneni H."/>
            <person name="Dugan S."/>
            <person name="Gowin J."/>
            <person name="Greiner C."/>
            <person name="Han Y."/>
            <person name="Hu H."/>
            <person name="Hughes D.S.T."/>
            <person name="Huylmans A.-K."/>
            <person name="Kemena C."/>
            <person name="Kremer L.P.M."/>
            <person name="Lee S.L."/>
            <person name="Lopez-Ezquerra A."/>
            <person name="Mallet L."/>
            <person name="Monroy-Kuhn J.M."/>
            <person name="Moser A."/>
            <person name="Murali S.C."/>
            <person name="Muzny D.M."/>
            <person name="Otani S."/>
            <person name="Piulachs M.-D."/>
            <person name="Poelchau M."/>
            <person name="Qu J."/>
            <person name="Schaub F."/>
            <person name="Wada-Katsumata A."/>
            <person name="Worley K.C."/>
            <person name="Xie Q."/>
            <person name="Ylla G."/>
            <person name="Poulsen M."/>
            <person name="Gibbs R.A."/>
            <person name="Schal C."/>
            <person name="Richards S."/>
            <person name="Belles X."/>
            <person name="Korb J."/>
            <person name="Bornberg-Bauer E."/>
        </authorList>
    </citation>
    <scope>NUCLEOTIDE SEQUENCE [LARGE SCALE GENOMIC DNA]</scope>
    <source>
        <tissue evidence="9">Whole body</tissue>
    </source>
</reference>
<evidence type="ECO:0000256" key="2">
    <source>
        <dbReference type="ARBA" id="ARBA00022801"/>
    </source>
</evidence>
<evidence type="ECO:0000313" key="10">
    <source>
        <dbReference type="Proteomes" id="UP000235965"/>
    </source>
</evidence>
<evidence type="ECO:0000313" key="9">
    <source>
        <dbReference type="EMBL" id="PNF43463.1"/>
    </source>
</evidence>
<dbReference type="InParanoid" id="A0A2J7RRK4"/>
<keyword evidence="7" id="KW-0732">Signal</keyword>